<comment type="caution">
    <text evidence="1">The sequence shown here is derived from an EMBL/GenBank/DDBJ whole genome shotgun (WGS) entry which is preliminary data.</text>
</comment>
<reference evidence="1" key="1">
    <citation type="journal article" date="2021" name="Open Biol.">
        <title>Shared evolutionary footprints suggest mitochondrial oxidative damage underlies multiple complex I losses in fungi.</title>
        <authorList>
            <person name="Schikora-Tamarit M.A."/>
            <person name="Marcet-Houben M."/>
            <person name="Nosek J."/>
            <person name="Gabaldon T."/>
        </authorList>
    </citation>
    <scope>NUCLEOTIDE SEQUENCE</scope>
    <source>
        <strain evidence="1">NCAIM Y.01608</strain>
    </source>
</reference>
<dbReference type="EMBL" id="JAEUBD010000526">
    <property type="protein sequence ID" value="KAH3674071.1"/>
    <property type="molecule type" value="Genomic_DNA"/>
</dbReference>
<keyword evidence="2" id="KW-1185">Reference proteome</keyword>
<reference evidence="1" key="2">
    <citation type="submission" date="2021-01" db="EMBL/GenBank/DDBJ databases">
        <authorList>
            <person name="Schikora-Tamarit M.A."/>
        </authorList>
    </citation>
    <scope>NUCLEOTIDE SEQUENCE</scope>
    <source>
        <strain evidence="1">NCAIM Y.01608</strain>
    </source>
</reference>
<sequence length="138" mass="13853">MPHVTIERLLLRLLEISEVLRSVLVEDGLLLLLWLLLLMRLLRTSGVAGEPAAVVWHAGPAGQKASSRRSSSGYAAPLAEMSGCGTGIVAGVVVEAEVGVVASAASAASGASGASVGAAVLLPPCVSGKMATLRDIAG</sequence>
<dbReference type="AlphaFoldDB" id="A0A9P8TCG9"/>
<proteinExistence type="predicted"/>
<protein>
    <submittedName>
        <fullName evidence="1">Uncharacterized protein</fullName>
    </submittedName>
</protein>
<accession>A0A9P8TCG9</accession>
<name>A0A9P8TCG9_9ASCO</name>
<gene>
    <name evidence="1" type="ORF">OGATHE_002051</name>
</gene>
<evidence type="ECO:0000313" key="1">
    <source>
        <dbReference type="EMBL" id="KAH3674071.1"/>
    </source>
</evidence>
<dbReference type="Proteomes" id="UP000788993">
    <property type="component" value="Unassembled WGS sequence"/>
</dbReference>
<evidence type="ECO:0000313" key="2">
    <source>
        <dbReference type="Proteomes" id="UP000788993"/>
    </source>
</evidence>
<organism evidence="1 2">
    <name type="scientific">Ogataea polymorpha</name>
    <dbReference type="NCBI Taxonomy" id="460523"/>
    <lineage>
        <taxon>Eukaryota</taxon>
        <taxon>Fungi</taxon>
        <taxon>Dikarya</taxon>
        <taxon>Ascomycota</taxon>
        <taxon>Saccharomycotina</taxon>
        <taxon>Pichiomycetes</taxon>
        <taxon>Pichiales</taxon>
        <taxon>Pichiaceae</taxon>
        <taxon>Ogataea</taxon>
    </lineage>
</organism>